<evidence type="ECO:0000313" key="3">
    <source>
        <dbReference type="Proteomes" id="UP000470051"/>
    </source>
</evidence>
<keyword evidence="3" id="KW-1185">Reference proteome</keyword>
<gene>
    <name evidence="2" type="ORF">GPY42_05705</name>
</gene>
<dbReference type="InterPro" id="IPR055259">
    <property type="entry name" value="YkvP/CgeB_Glyco_trans-like"/>
</dbReference>
<organism evidence="2 3">
    <name type="scientific">Photorhabdus kayaii</name>
    <dbReference type="NCBI Taxonomy" id="230088"/>
    <lineage>
        <taxon>Bacteria</taxon>
        <taxon>Pseudomonadati</taxon>
        <taxon>Pseudomonadota</taxon>
        <taxon>Gammaproteobacteria</taxon>
        <taxon>Enterobacterales</taxon>
        <taxon>Morganellaceae</taxon>
        <taxon>Photorhabdus</taxon>
    </lineage>
</organism>
<dbReference type="EMBL" id="WSFE01000005">
    <property type="protein sequence ID" value="NDL24716.1"/>
    <property type="molecule type" value="Genomic_DNA"/>
</dbReference>
<dbReference type="RefSeq" id="WP_113041975.1">
    <property type="nucleotide sequence ID" value="NZ_CAWPKC010000005.1"/>
</dbReference>
<reference evidence="2 3" key="1">
    <citation type="submission" date="2019-12" db="EMBL/GenBank/DDBJ databases">
        <title>Engineering Photorhabdus to improve their lethality against agricultural pests.</title>
        <authorList>
            <person name="Machado R.A.R."/>
        </authorList>
    </citation>
    <scope>NUCLEOTIDE SEQUENCE [LARGE SCALE GENOMIC DNA]</scope>
    <source>
        <strain evidence="2 3">M-HU2</strain>
    </source>
</reference>
<dbReference type="Pfam" id="PF13524">
    <property type="entry name" value="Glyco_trans_1_2"/>
    <property type="match status" value="1"/>
</dbReference>
<comment type="caution">
    <text evidence="2">The sequence shown here is derived from an EMBL/GenBank/DDBJ whole genome shotgun (WGS) entry which is preliminary data.</text>
</comment>
<name>A0ABX0B2I0_9GAMM</name>
<accession>A0ABX0B2I0</accession>
<protein>
    <recommendedName>
        <fullName evidence="1">Spore protein YkvP/CgeB glycosyl transferase-like domain-containing protein</fullName>
    </recommendedName>
</protein>
<feature type="domain" description="Spore protein YkvP/CgeB glycosyl transferase-like" evidence="1">
    <location>
        <begin position="186"/>
        <end position="274"/>
    </location>
</feature>
<evidence type="ECO:0000313" key="2">
    <source>
        <dbReference type="EMBL" id="NDL24716.1"/>
    </source>
</evidence>
<dbReference type="Proteomes" id="UP000470051">
    <property type="component" value="Unassembled WGS sequence"/>
</dbReference>
<dbReference type="SUPFAM" id="SSF53756">
    <property type="entry name" value="UDP-Glycosyltransferase/glycogen phosphorylase"/>
    <property type="match status" value="1"/>
</dbReference>
<sequence>MKKIIVNGVSNQKFINNYAYDFEEIINQKINPDSIPDRFYRKGKACWVFQTLINLKYYYGNYLDITLTNQVRADAVNILHYDDFSFRTKPWIGCTIVCQADRPPVYGADYTVVQNPLQTEPRKIFLPHWPQPNLKCRSKDSNEIKTIGFFGHVDALPDFFTDKNLISELNKRGIALRISTDDWTNYSDIDIAISFRKECSPDLMRKPASKLINAWSAGCPLICDNEPSMRAIRISELDYLIAKTPEQFIEAVDQLRNRPDLYTSMVSNGKKRFEQYGRESTVKKWFSLIEKIHNINDTQRVKTFSRFIAFALYKVGFH</sequence>
<dbReference type="Gene3D" id="3.40.50.2000">
    <property type="entry name" value="Glycogen Phosphorylase B"/>
    <property type="match status" value="1"/>
</dbReference>
<evidence type="ECO:0000259" key="1">
    <source>
        <dbReference type="Pfam" id="PF13524"/>
    </source>
</evidence>
<proteinExistence type="predicted"/>